<evidence type="ECO:0000313" key="3">
    <source>
        <dbReference type="Proteomes" id="UP000253941"/>
    </source>
</evidence>
<sequence length="71" mass="7765">MRELLRTNDVVRLSWLQALLADAGIETLILDAHTSIIEGSIGAIPRRLCVAEDDLSRARQVLEDAGEEHGA</sequence>
<dbReference type="Proteomes" id="UP000253941">
    <property type="component" value="Unassembled WGS sequence"/>
</dbReference>
<evidence type="ECO:0000259" key="1">
    <source>
        <dbReference type="Pfam" id="PF09413"/>
    </source>
</evidence>
<protein>
    <submittedName>
        <fullName evidence="2">DUF2007 domain-containing protein</fullName>
    </submittedName>
</protein>
<dbReference type="InterPro" id="IPR011322">
    <property type="entry name" value="N-reg_PII-like_a/b"/>
</dbReference>
<feature type="domain" description="DUF2007" evidence="1">
    <location>
        <begin position="1"/>
        <end position="66"/>
    </location>
</feature>
<dbReference type="RefSeq" id="WP_114583167.1">
    <property type="nucleotide sequence ID" value="NZ_QPMH01000018.1"/>
</dbReference>
<dbReference type="EMBL" id="QPMH01000018">
    <property type="protein sequence ID" value="RDD60902.1"/>
    <property type="molecule type" value="Genomic_DNA"/>
</dbReference>
<name>A0A369T7P6_9PROT</name>
<reference evidence="2 3" key="1">
    <citation type="submission" date="2018-07" db="EMBL/GenBank/DDBJ databases">
        <title>Venubactetium sediminum gen. nov., sp. nov., isolated from a marine solar saltern.</title>
        <authorList>
            <person name="Wang S."/>
        </authorList>
    </citation>
    <scope>NUCLEOTIDE SEQUENCE [LARGE SCALE GENOMIC DNA]</scope>
    <source>
        <strain evidence="2 3">WD2A32</strain>
    </source>
</reference>
<dbReference type="AlphaFoldDB" id="A0A369T7P6"/>
<accession>A0A369T7P6</accession>
<proteinExistence type="predicted"/>
<dbReference type="Pfam" id="PF09413">
    <property type="entry name" value="DUF2007"/>
    <property type="match status" value="1"/>
</dbReference>
<comment type="caution">
    <text evidence="2">The sequence shown here is derived from an EMBL/GenBank/DDBJ whole genome shotgun (WGS) entry which is preliminary data.</text>
</comment>
<keyword evidence="3" id="KW-1185">Reference proteome</keyword>
<dbReference type="InterPro" id="IPR018551">
    <property type="entry name" value="DUF2007"/>
</dbReference>
<dbReference type="SUPFAM" id="SSF54913">
    <property type="entry name" value="GlnB-like"/>
    <property type="match status" value="1"/>
</dbReference>
<evidence type="ECO:0000313" key="2">
    <source>
        <dbReference type="EMBL" id="RDD60902.1"/>
    </source>
</evidence>
<gene>
    <name evidence="2" type="ORF">DRB17_15690</name>
</gene>
<organism evidence="2 3">
    <name type="scientific">Ferruginivarius sediminum</name>
    <dbReference type="NCBI Taxonomy" id="2661937"/>
    <lineage>
        <taxon>Bacteria</taxon>
        <taxon>Pseudomonadati</taxon>
        <taxon>Pseudomonadota</taxon>
        <taxon>Alphaproteobacteria</taxon>
        <taxon>Rhodospirillales</taxon>
        <taxon>Rhodospirillaceae</taxon>
        <taxon>Ferruginivarius</taxon>
    </lineage>
</organism>
<dbReference type="Gene3D" id="3.30.70.790">
    <property type="entry name" value="UreE, C-terminal domain"/>
    <property type="match status" value="1"/>
</dbReference>